<dbReference type="EMBL" id="JBHTKL010000001">
    <property type="protein sequence ID" value="MFD1019092.1"/>
    <property type="molecule type" value="Genomic_DNA"/>
</dbReference>
<gene>
    <name evidence="1" type="ORF">ACFQ2J_07750</name>
</gene>
<comment type="caution">
    <text evidence="1">The sequence shown here is derived from an EMBL/GenBank/DDBJ whole genome shotgun (WGS) entry which is preliminary data.</text>
</comment>
<protein>
    <submittedName>
        <fullName evidence="1">YtzH-like family protein</fullName>
    </submittedName>
</protein>
<keyword evidence="2" id="KW-1185">Reference proteome</keyword>
<organism evidence="1 2">
    <name type="scientific">Thalassobacillus hwangdonensis</name>
    <dbReference type="NCBI Taxonomy" id="546108"/>
    <lineage>
        <taxon>Bacteria</taxon>
        <taxon>Bacillati</taxon>
        <taxon>Bacillota</taxon>
        <taxon>Bacilli</taxon>
        <taxon>Bacillales</taxon>
        <taxon>Bacillaceae</taxon>
        <taxon>Thalassobacillus</taxon>
    </lineage>
</organism>
<proteinExistence type="predicted"/>
<evidence type="ECO:0000313" key="2">
    <source>
        <dbReference type="Proteomes" id="UP001596990"/>
    </source>
</evidence>
<reference evidence="2" key="1">
    <citation type="journal article" date="2019" name="Int. J. Syst. Evol. Microbiol.">
        <title>The Global Catalogue of Microorganisms (GCM) 10K type strain sequencing project: providing services to taxonomists for standard genome sequencing and annotation.</title>
        <authorList>
            <consortium name="The Broad Institute Genomics Platform"/>
            <consortium name="The Broad Institute Genome Sequencing Center for Infectious Disease"/>
            <person name="Wu L."/>
            <person name="Ma J."/>
        </authorList>
    </citation>
    <scope>NUCLEOTIDE SEQUENCE [LARGE SCALE GENOMIC DNA]</scope>
    <source>
        <strain evidence="2">CCUG 56607</strain>
    </source>
</reference>
<accession>A0ABW3L163</accession>
<dbReference type="RefSeq" id="WP_386058232.1">
    <property type="nucleotide sequence ID" value="NZ_JBHTKL010000001.1"/>
</dbReference>
<dbReference type="Proteomes" id="UP001596990">
    <property type="component" value="Unassembled WGS sequence"/>
</dbReference>
<name>A0ABW3L163_9BACI</name>
<dbReference type="Pfam" id="PF14165">
    <property type="entry name" value="YtzH"/>
    <property type="match status" value="1"/>
</dbReference>
<dbReference type="InterPro" id="IPR025547">
    <property type="entry name" value="YtzH"/>
</dbReference>
<evidence type="ECO:0000313" key="1">
    <source>
        <dbReference type="EMBL" id="MFD1019092.1"/>
    </source>
</evidence>
<sequence>MSLTVNDQLNMLYDLLTEQCEDGCGTVSECQQIARIVHSLQSKQMDSRHETLTGHLPNIYDYGNNVQSTQQLDDHIRSNQPNLHEWISVLEQIKDQ</sequence>